<dbReference type="GO" id="GO:0005886">
    <property type="term" value="C:plasma membrane"/>
    <property type="evidence" value="ECO:0007669"/>
    <property type="project" value="UniProtKB-SubCell"/>
</dbReference>
<dbReference type="InterPro" id="IPR007730">
    <property type="entry name" value="SPOR-like_dom"/>
</dbReference>
<dbReference type="RefSeq" id="WP_274943547.1">
    <property type="nucleotide sequence ID" value="NZ_JANWOI010000002.1"/>
</dbReference>
<evidence type="ECO:0000256" key="4">
    <source>
        <dbReference type="HAMAP-Rule" id="MF_02071"/>
    </source>
</evidence>
<dbReference type="SUPFAM" id="SSF110997">
    <property type="entry name" value="Sporulation related repeat"/>
    <property type="match status" value="1"/>
</dbReference>
<dbReference type="GO" id="GO:0071555">
    <property type="term" value="P:cell wall organization"/>
    <property type="evidence" value="ECO:0007669"/>
    <property type="project" value="UniProtKB-KW"/>
</dbReference>
<dbReference type="InterPro" id="IPR012997">
    <property type="entry name" value="RplA"/>
</dbReference>
<sequence>MGWAIIRLIGGVLPIAALLAACATTPQKSQAPDLSGAKIGKPYQINGRWYYPKAEPDYDRTGVASWYGPGFHGKSTANGENYDQNALTAAHTTLPLPTYVRVTNLENGRSLILRINDRGPFAKDRIIDVSRRAAQLLGFHGTGTTQVRVQVIAPDQNSPEIMQAKAQEKQIGPDVVAVPRDEIAVATIEAKPLDPPPATTYSQASIQQPTAAIEIMQPSQTPVPIKKGEHIFVQAGAFAAAENAQRLAALLQVISAVETVPVNRADGQTLYRVRLGPLSSMDEADAVLSQVVARGHGNARIVVD</sequence>
<comment type="similarity">
    <text evidence="4 5">Belongs to the RlpA family.</text>
</comment>
<organism evidence="8 9">
    <name type="scientific">Govanella unica</name>
    <dbReference type="NCBI Taxonomy" id="2975056"/>
    <lineage>
        <taxon>Bacteria</taxon>
        <taxon>Pseudomonadati</taxon>
        <taxon>Pseudomonadota</taxon>
        <taxon>Alphaproteobacteria</taxon>
        <taxon>Emcibacterales</taxon>
        <taxon>Govanellaceae</taxon>
        <taxon>Govanella</taxon>
    </lineage>
</organism>
<dbReference type="NCBIfam" id="TIGR00413">
    <property type="entry name" value="rlpA"/>
    <property type="match status" value="1"/>
</dbReference>
<protein>
    <recommendedName>
        <fullName evidence="4">Endolytic peptidoglycan transglycosylase RlpA</fullName>
        <ecNumber evidence="4">4.2.2.-</ecNumber>
    </recommendedName>
</protein>
<evidence type="ECO:0000256" key="3">
    <source>
        <dbReference type="ARBA" id="ARBA00023316"/>
    </source>
</evidence>
<reference evidence="8" key="2">
    <citation type="journal article" date="2023" name="Syst. Appl. Microbiol.">
        <title>Govania unica gen. nov., sp. nov., a rare biosphere bacterium that represents a novel family in the class Alphaproteobacteria.</title>
        <authorList>
            <person name="Vandamme P."/>
            <person name="Peeters C."/>
            <person name="Hettiarachchi A."/>
            <person name="Cnockaert M."/>
            <person name="Carlier A."/>
        </authorList>
    </citation>
    <scope>NUCLEOTIDE SEQUENCE</scope>
    <source>
        <strain evidence="8">LMG 31809</strain>
    </source>
</reference>
<comment type="function">
    <text evidence="4">Lytic transglycosylase with a strong preference for naked glycan strands that lack stem peptides.</text>
</comment>
<proteinExistence type="inferred from homology"/>
<dbReference type="Gene3D" id="2.40.40.10">
    <property type="entry name" value="RlpA-like domain"/>
    <property type="match status" value="1"/>
</dbReference>
<dbReference type="Pfam" id="PF03330">
    <property type="entry name" value="DPBB_1"/>
    <property type="match status" value="1"/>
</dbReference>
<dbReference type="GO" id="GO:0009279">
    <property type="term" value="C:cell outer membrane"/>
    <property type="evidence" value="ECO:0007669"/>
    <property type="project" value="TreeGrafter"/>
</dbReference>
<evidence type="ECO:0000256" key="5">
    <source>
        <dbReference type="RuleBase" id="RU003495"/>
    </source>
</evidence>
<keyword evidence="4" id="KW-1003">Cell membrane</keyword>
<dbReference type="EC" id="4.2.2.-" evidence="4"/>
<dbReference type="PANTHER" id="PTHR34183">
    <property type="entry name" value="ENDOLYTIC PEPTIDOGLYCAN TRANSGLYCOSYLASE RLPA"/>
    <property type="match status" value="1"/>
</dbReference>
<evidence type="ECO:0000256" key="2">
    <source>
        <dbReference type="ARBA" id="ARBA00023239"/>
    </source>
</evidence>
<dbReference type="PROSITE" id="PS51257">
    <property type="entry name" value="PROKAR_LIPOPROTEIN"/>
    <property type="match status" value="1"/>
</dbReference>
<dbReference type="GO" id="GO:0042834">
    <property type="term" value="F:peptidoglycan binding"/>
    <property type="evidence" value="ECO:0007669"/>
    <property type="project" value="InterPro"/>
</dbReference>
<dbReference type="InterPro" id="IPR009009">
    <property type="entry name" value="RlpA-like_DPBB"/>
</dbReference>
<reference evidence="8" key="1">
    <citation type="submission" date="2022-08" db="EMBL/GenBank/DDBJ databases">
        <authorList>
            <person name="Vandamme P."/>
            <person name="Hettiarachchi A."/>
            <person name="Peeters C."/>
            <person name="Cnockaert M."/>
            <person name="Carlier A."/>
        </authorList>
    </citation>
    <scope>NUCLEOTIDE SEQUENCE</scope>
    <source>
        <strain evidence="8">LMG 31809</strain>
    </source>
</reference>
<keyword evidence="4" id="KW-0472">Membrane</keyword>
<dbReference type="HAMAP" id="MF_02071">
    <property type="entry name" value="RlpA"/>
    <property type="match status" value="1"/>
</dbReference>
<keyword evidence="4" id="KW-0449">Lipoprotein</keyword>
<keyword evidence="4" id="KW-0564">Palmitate</keyword>
<dbReference type="GO" id="GO:0008932">
    <property type="term" value="F:lytic endotransglycosylase activity"/>
    <property type="evidence" value="ECO:0007669"/>
    <property type="project" value="UniProtKB-UniRule"/>
</dbReference>
<evidence type="ECO:0000256" key="6">
    <source>
        <dbReference type="SAM" id="SignalP"/>
    </source>
</evidence>
<dbReference type="InterPro" id="IPR036908">
    <property type="entry name" value="RlpA-like_sf"/>
</dbReference>
<dbReference type="Gene3D" id="3.30.70.1070">
    <property type="entry name" value="Sporulation related repeat"/>
    <property type="match status" value="1"/>
</dbReference>
<dbReference type="EMBL" id="JANWOI010000002">
    <property type="protein sequence ID" value="MDA5193855.1"/>
    <property type="molecule type" value="Genomic_DNA"/>
</dbReference>
<gene>
    <name evidence="4" type="primary">rlpA</name>
    <name evidence="8" type="ORF">NYP16_07805</name>
</gene>
<dbReference type="PROSITE" id="PS51724">
    <property type="entry name" value="SPOR"/>
    <property type="match status" value="1"/>
</dbReference>
<dbReference type="CDD" id="cd22268">
    <property type="entry name" value="DPBB_RlpA-like"/>
    <property type="match status" value="1"/>
</dbReference>
<evidence type="ECO:0000256" key="1">
    <source>
        <dbReference type="ARBA" id="ARBA00022729"/>
    </source>
</evidence>
<evidence type="ECO:0000313" key="9">
    <source>
        <dbReference type="Proteomes" id="UP001141619"/>
    </source>
</evidence>
<dbReference type="SUPFAM" id="SSF50685">
    <property type="entry name" value="Barwin-like endoglucanases"/>
    <property type="match status" value="1"/>
</dbReference>
<keyword evidence="9" id="KW-1185">Reference proteome</keyword>
<dbReference type="PANTHER" id="PTHR34183:SF1">
    <property type="entry name" value="ENDOLYTIC PEPTIDOGLYCAN TRANSGLYCOSYLASE RLPA"/>
    <property type="match status" value="1"/>
</dbReference>
<name>A0A9X3TY58_9PROT</name>
<dbReference type="GO" id="GO:0000270">
    <property type="term" value="P:peptidoglycan metabolic process"/>
    <property type="evidence" value="ECO:0007669"/>
    <property type="project" value="UniProtKB-UniRule"/>
</dbReference>
<feature type="chain" id="PRO_5040987566" description="Endolytic peptidoglycan transglycosylase RlpA" evidence="6">
    <location>
        <begin position="24"/>
        <end position="304"/>
    </location>
</feature>
<comment type="caution">
    <text evidence="8">The sequence shown here is derived from an EMBL/GenBank/DDBJ whole genome shotgun (WGS) entry which is preliminary data.</text>
</comment>
<dbReference type="Pfam" id="PF05036">
    <property type="entry name" value="SPOR"/>
    <property type="match status" value="1"/>
</dbReference>
<accession>A0A9X3TY58</accession>
<dbReference type="Proteomes" id="UP001141619">
    <property type="component" value="Unassembled WGS sequence"/>
</dbReference>
<feature type="domain" description="SPOR" evidence="7">
    <location>
        <begin position="225"/>
        <end position="304"/>
    </location>
</feature>
<evidence type="ECO:0000259" key="7">
    <source>
        <dbReference type="PROSITE" id="PS51724"/>
    </source>
</evidence>
<dbReference type="InterPro" id="IPR034718">
    <property type="entry name" value="RlpA"/>
</dbReference>
<evidence type="ECO:0000313" key="8">
    <source>
        <dbReference type="EMBL" id="MDA5193855.1"/>
    </source>
</evidence>
<keyword evidence="3 4" id="KW-0961">Cell wall biogenesis/degradation</keyword>
<comment type="subcellular location">
    <subcellularLocation>
        <location evidence="4">Cell membrane</location>
        <topology evidence="4">Lipid-anchor</topology>
    </subcellularLocation>
</comment>
<keyword evidence="2 4" id="KW-0456">Lyase</keyword>
<feature type="signal peptide" evidence="6">
    <location>
        <begin position="1"/>
        <end position="23"/>
    </location>
</feature>
<keyword evidence="1 6" id="KW-0732">Signal</keyword>
<dbReference type="InterPro" id="IPR036680">
    <property type="entry name" value="SPOR-like_sf"/>
</dbReference>
<dbReference type="AlphaFoldDB" id="A0A9X3TY58"/>